<keyword evidence="1 5" id="KW-0732">Signal</keyword>
<keyword evidence="7" id="KW-1185">Reference proteome</keyword>
<feature type="region of interest" description="Disordered" evidence="4">
    <location>
        <begin position="290"/>
        <end position="365"/>
    </location>
</feature>
<evidence type="ECO:0000256" key="5">
    <source>
        <dbReference type="SAM" id="SignalP"/>
    </source>
</evidence>
<evidence type="ECO:0000256" key="3">
    <source>
        <dbReference type="ARBA" id="ARBA00023180"/>
    </source>
</evidence>
<accession>A0ABN3MP72</accession>
<feature type="signal peptide" evidence="5">
    <location>
        <begin position="1"/>
        <end position="30"/>
    </location>
</feature>
<dbReference type="PROSITE" id="PS51470">
    <property type="entry name" value="FG_GAP"/>
    <property type="match status" value="1"/>
</dbReference>
<name>A0ABN3MP72_9ACTN</name>
<evidence type="ECO:0000313" key="6">
    <source>
        <dbReference type="EMBL" id="GAA2505775.1"/>
    </source>
</evidence>
<comment type="caution">
    <text evidence="6">The sequence shown here is derived from an EMBL/GenBank/DDBJ whole genome shotgun (WGS) entry which is preliminary data.</text>
</comment>
<dbReference type="PANTHER" id="PTHR46580">
    <property type="entry name" value="SENSOR KINASE-RELATED"/>
    <property type="match status" value="1"/>
</dbReference>
<feature type="chain" id="PRO_5045749491" evidence="5">
    <location>
        <begin position="31"/>
        <end position="503"/>
    </location>
</feature>
<dbReference type="Gene3D" id="2.130.10.130">
    <property type="entry name" value="Integrin alpha, N-terminal"/>
    <property type="match status" value="3"/>
</dbReference>
<protein>
    <submittedName>
        <fullName evidence="6">FG-GAP repeat protein</fullName>
    </submittedName>
</protein>
<proteinExistence type="predicted"/>
<evidence type="ECO:0000256" key="4">
    <source>
        <dbReference type="SAM" id="MobiDB-lite"/>
    </source>
</evidence>
<dbReference type="Proteomes" id="UP001501358">
    <property type="component" value="Unassembled WGS sequence"/>
</dbReference>
<dbReference type="SMART" id="SM00191">
    <property type="entry name" value="Int_alpha"/>
    <property type="match status" value="2"/>
</dbReference>
<sequence>MPVRTSVRPAAGAVCAALCASLLLPGCSSAGGGGGEGPGTGRAQDSPAAEDLNSDGYDDLVTVVRPRSRSGETFPPERLVVVLGSAGGLHVPTATVHEAGFFGVPLHADLDGDGFTDLAVQRGDGGAGKPVRTVVLRGGPHGPADPRPVGKEGFAAGAVGDFDCDGNPDLLDDGHGGRGDPAETVREPVPGAVLYGPFDEDGAPARTAPFTADLDGYASPRHATTGDFDGDGCTDAVLQYYFDAEQDDSAPEGLRGFTVRSGGKEGLVPDEEAEGRLDSALAGTLGEDPAAAFSAGDADGDGIDDLFAGVPAPVDRRQQPQGGPEDPGSLRIVHGSRAGLGGGRPVTALDQAAPGVPGDPQGGDGFGAAALAGDVTGDGRPDLVVATPYEDRGNGRLTLLPGTADGIPDGYGPDAPQQPQAVDLDTPGVPGTHNPYGSDRFAPLGPLLDVDGDGHADVVASAPGYGHGRTGGFWVLRGTDDGLSIDDVQHFTPADLGIDLQVP</sequence>
<organism evidence="6 7">
    <name type="scientific">Streptomyces thermolineatus</name>
    <dbReference type="NCBI Taxonomy" id="44033"/>
    <lineage>
        <taxon>Bacteria</taxon>
        <taxon>Bacillati</taxon>
        <taxon>Actinomycetota</taxon>
        <taxon>Actinomycetes</taxon>
        <taxon>Kitasatosporales</taxon>
        <taxon>Streptomycetaceae</taxon>
        <taxon>Streptomyces</taxon>
    </lineage>
</organism>
<dbReference type="InterPro" id="IPR013517">
    <property type="entry name" value="FG-GAP"/>
</dbReference>
<dbReference type="Pfam" id="PF01839">
    <property type="entry name" value="FG-GAP"/>
    <property type="match status" value="2"/>
</dbReference>
<evidence type="ECO:0000313" key="7">
    <source>
        <dbReference type="Proteomes" id="UP001501358"/>
    </source>
</evidence>
<keyword evidence="2" id="KW-0677">Repeat</keyword>
<gene>
    <name evidence="6" type="ORF">GCM10010406_48050</name>
</gene>
<reference evidence="6 7" key="1">
    <citation type="journal article" date="2019" name="Int. J. Syst. Evol. Microbiol.">
        <title>The Global Catalogue of Microorganisms (GCM) 10K type strain sequencing project: providing services to taxonomists for standard genome sequencing and annotation.</title>
        <authorList>
            <consortium name="The Broad Institute Genomics Platform"/>
            <consortium name="The Broad Institute Genome Sequencing Center for Infectious Disease"/>
            <person name="Wu L."/>
            <person name="Ma J."/>
        </authorList>
    </citation>
    <scope>NUCLEOTIDE SEQUENCE [LARGE SCALE GENOMIC DNA]</scope>
    <source>
        <strain evidence="6 7">JCM 6307</strain>
    </source>
</reference>
<evidence type="ECO:0000256" key="1">
    <source>
        <dbReference type="ARBA" id="ARBA00022729"/>
    </source>
</evidence>
<dbReference type="InterPro" id="IPR013519">
    <property type="entry name" value="Int_alpha_beta-p"/>
</dbReference>
<dbReference type="RefSeq" id="WP_344385401.1">
    <property type="nucleotide sequence ID" value="NZ_BAAATA010000038.1"/>
</dbReference>
<dbReference type="SUPFAM" id="SSF69318">
    <property type="entry name" value="Integrin alpha N-terminal domain"/>
    <property type="match status" value="3"/>
</dbReference>
<feature type="region of interest" description="Disordered" evidence="4">
    <location>
        <begin position="32"/>
        <end position="58"/>
    </location>
</feature>
<keyword evidence="3" id="KW-0325">Glycoprotein</keyword>
<evidence type="ECO:0000256" key="2">
    <source>
        <dbReference type="ARBA" id="ARBA00022737"/>
    </source>
</evidence>
<dbReference type="EMBL" id="BAAATA010000038">
    <property type="protein sequence ID" value="GAA2505775.1"/>
    <property type="molecule type" value="Genomic_DNA"/>
</dbReference>
<dbReference type="PANTHER" id="PTHR46580:SF2">
    <property type="entry name" value="MAM DOMAIN-CONTAINING PROTEIN"/>
    <property type="match status" value="1"/>
</dbReference>
<dbReference type="InterPro" id="IPR028994">
    <property type="entry name" value="Integrin_alpha_N"/>
</dbReference>